<feature type="domain" description="GLAA-B beta-barrel" evidence="1">
    <location>
        <begin position="125"/>
        <end position="210"/>
    </location>
</feature>
<dbReference type="InterPro" id="IPR012334">
    <property type="entry name" value="Pectin_lyas_fold"/>
</dbReference>
<dbReference type="InterPro" id="IPR057275">
    <property type="entry name" value="Beta-barrel_GLAA-B_I"/>
</dbReference>
<dbReference type="RefSeq" id="WP_074613793.1">
    <property type="nucleotide sequence ID" value="NZ_CP091801.1"/>
</dbReference>
<reference evidence="2 3" key="1">
    <citation type="submission" date="2017-08" db="EMBL/GenBank/DDBJ databases">
        <title>Comparative genomics of non-oral Prevotella species.</title>
        <authorList>
            <person name="Accetto T."/>
            <person name="Nograsek B."/>
            <person name="Avgustin G."/>
        </authorList>
    </citation>
    <scope>NUCLEOTIDE SEQUENCE [LARGE SCALE GENOMIC DNA]</scope>
    <source>
        <strain evidence="2 3">TC1-1</strain>
    </source>
</reference>
<dbReference type="Proteomes" id="UP000216189">
    <property type="component" value="Unassembled WGS sequence"/>
</dbReference>
<name>A0ABX4EJ22_SEGBR</name>
<dbReference type="Pfam" id="PF23763">
    <property type="entry name" value="Beta-barrel_GLAA-B_I"/>
    <property type="match status" value="1"/>
</dbReference>
<dbReference type="SMART" id="SM00710">
    <property type="entry name" value="PbH1"/>
    <property type="match status" value="4"/>
</dbReference>
<sequence>MNKIKYLLLFYYLLTFLSTNGRNINIKFYASLYKTKNPSQLLYSLLQNKKITNGDTITFPQDTYYFSPIDRDVCLTLENLSDITIDGKNSKFIYHGICQPLYVYKSSNINIQNFTIDWDTTYVIQADIIKHNKDFIDITIDSQKYPFIIKNKKLYLKYDDKELPIITSNQNLYNKKTKEIVPGSWDNNLGNVFEEECISIGPNKIRFLTKSTSTKFYNDKKIILRTLHPFRDAICIEKSNQISLKNIHINYCPGAAIRLQHVNNVNIENSYASIDSISNRVFSSEQDNLHANNCKGIIKISHCSPSGMGDDAINIHGRYYKLLAIEDSHNVTVQIVNTLPEIDEFFWFVDHKNMKRTKSCQIQQISTRINPQNHSIEAHISFKEAIPYSIKVGDYLESKTWTPEVDISYCDFGRQNRARGILVTTPQKVRIHHNYFHTAGTAIMIAGDVNHFFESGSCNDIEIYNNTFDNCVTSGTAYNGWGTATIMINPDIFNKETQYHNNINIHNNNFKNTYSHLLYAKSVNGLSFHHNRYKIRKKYKPIIIENCKNYRIE</sequence>
<accession>A0ABX4EJ22</accession>
<evidence type="ECO:0000313" key="2">
    <source>
        <dbReference type="EMBL" id="OYP56313.1"/>
    </source>
</evidence>
<dbReference type="Gene3D" id="2.160.20.10">
    <property type="entry name" value="Single-stranded right-handed beta-helix, Pectin lyase-like"/>
    <property type="match status" value="2"/>
</dbReference>
<dbReference type="EMBL" id="NPJF01000023">
    <property type="protein sequence ID" value="OYP56313.1"/>
    <property type="molecule type" value="Genomic_DNA"/>
</dbReference>
<keyword evidence="3" id="KW-1185">Reference proteome</keyword>
<proteinExistence type="predicted"/>
<dbReference type="InterPro" id="IPR006626">
    <property type="entry name" value="PbH1"/>
</dbReference>
<evidence type="ECO:0000259" key="1">
    <source>
        <dbReference type="Pfam" id="PF23763"/>
    </source>
</evidence>
<comment type="caution">
    <text evidence="2">The sequence shown here is derived from an EMBL/GenBank/DDBJ whole genome shotgun (WGS) entry which is preliminary data.</text>
</comment>
<organism evidence="2 3">
    <name type="scientific">Segatella bryantii</name>
    <name type="common">Prevotella bryantii</name>
    <dbReference type="NCBI Taxonomy" id="77095"/>
    <lineage>
        <taxon>Bacteria</taxon>
        <taxon>Pseudomonadati</taxon>
        <taxon>Bacteroidota</taxon>
        <taxon>Bacteroidia</taxon>
        <taxon>Bacteroidales</taxon>
        <taxon>Prevotellaceae</taxon>
        <taxon>Segatella</taxon>
    </lineage>
</organism>
<protein>
    <recommendedName>
        <fullName evidence="1">GLAA-B beta-barrel domain-containing protein</fullName>
    </recommendedName>
</protein>
<dbReference type="InterPro" id="IPR011050">
    <property type="entry name" value="Pectin_lyase_fold/virulence"/>
</dbReference>
<evidence type="ECO:0000313" key="3">
    <source>
        <dbReference type="Proteomes" id="UP000216189"/>
    </source>
</evidence>
<dbReference type="SUPFAM" id="SSF51126">
    <property type="entry name" value="Pectin lyase-like"/>
    <property type="match status" value="1"/>
</dbReference>
<gene>
    <name evidence="2" type="ORF">CIK91_03040</name>
</gene>